<dbReference type="EC" id="3.5.1.47" evidence="1"/>
<evidence type="ECO:0000313" key="1">
    <source>
        <dbReference type="EMBL" id="MPN16517.1"/>
    </source>
</evidence>
<name>A0A645FQ13_9ZZZZ</name>
<organism evidence="1">
    <name type="scientific">bioreactor metagenome</name>
    <dbReference type="NCBI Taxonomy" id="1076179"/>
    <lineage>
        <taxon>unclassified sequences</taxon>
        <taxon>metagenomes</taxon>
        <taxon>ecological metagenomes</taxon>
    </lineage>
</organism>
<dbReference type="Pfam" id="PF01546">
    <property type="entry name" value="Peptidase_M20"/>
    <property type="match status" value="1"/>
</dbReference>
<dbReference type="InterPro" id="IPR017439">
    <property type="entry name" value="Amidohydrolase"/>
</dbReference>
<dbReference type="InterPro" id="IPR002933">
    <property type="entry name" value="Peptidase_M20"/>
</dbReference>
<gene>
    <name evidence="1" type="ORF">SDC9_163861</name>
</gene>
<dbReference type="SUPFAM" id="SSF53187">
    <property type="entry name" value="Zn-dependent exopeptidases"/>
    <property type="match status" value="1"/>
</dbReference>
<dbReference type="PANTHER" id="PTHR11014:SF63">
    <property type="entry name" value="METALLOPEPTIDASE, PUTATIVE (AFU_ORTHOLOGUE AFUA_6G09600)-RELATED"/>
    <property type="match status" value="1"/>
</dbReference>
<protein>
    <submittedName>
        <fullName evidence="1">N-acetyldiaminopimelate deacetylase</fullName>
        <ecNumber evidence="1">3.5.1.47</ecNumber>
    </submittedName>
</protein>
<dbReference type="GO" id="GO:0050118">
    <property type="term" value="F:N-acetyldiaminopimelate deacetylase activity"/>
    <property type="evidence" value="ECO:0007669"/>
    <property type="project" value="UniProtKB-EC"/>
</dbReference>
<dbReference type="Gene3D" id="3.40.630.10">
    <property type="entry name" value="Zn peptidases"/>
    <property type="match status" value="1"/>
</dbReference>
<dbReference type="PANTHER" id="PTHR11014">
    <property type="entry name" value="PEPTIDASE M20 FAMILY MEMBER"/>
    <property type="match status" value="1"/>
</dbReference>
<sequence>MDVVVDASREVLDPKQILTINPVMAGEDFSCYLQKVPGMMLFVGSGNAEKGITYPQHHAKFDIDEDALPIGMEIMLRAALKLSRQQ</sequence>
<comment type="caution">
    <text evidence="1">The sequence shown here is derived from an EMBL/GenBank/DDBJ whole genome shotgun (WGS) entry which is preliminary data.</text>
</comment>
<keyword evidence="1" id="KW-0378">Hydrolase</keyword>
<dbReference type="AlphaFoldDB" id="A0A645FQ13"/>
<dbReference type="EMBL" id="VSSQ01063487">
    <property type="protein sequence ID" value="MPN16517.1"/>
    <property type="molecule type" value="Genomic_DNA"/>
</dbReference>
<accession>A0A645FQ13</accession>
<proteinExistence type="predicted"/>
<reference evidence="1" key="1">
    <citation type="submission" date="2019-08" db="EMBL/GenBank/DDBJ databases">
        <authorList>
            <person name="Kucharzyk K."/>
            <person name="Murdoch R.W."/>
            <person name="Higgins S."/>
            <person name="Loffler F."/>
        </authorList>
    </citation>
    <scope>NUCLEOTIDE SEQUENCE</scope>
</reference>